<proteinExistence type="predicted"/>
<dbReference type="InterPro" id="IPR013078">
    <property type="entry name" value="His_Pase_superF_clade-1"/>
</dbReference>
<dbReference type="SUPFAM" id="SSF53254">
    <property type="entry name" value="Phosphoglycerate mutase-like"/>
    <property type="match status" value="1"/>
</dbReference>
<evidence type="ECO:0000313" key="2">
    <source>
        <dbReference type="Proteomes" id="UP000297564"/>
    </source>
</evidence>
<comment type="caution">
    <text evidence="1">The sequence shown here is derived from an EMBL/GenBank/DDBJ whole genome shotgun (WGS) entry which is preliminary data.</text>
</comment>
<dbReference type="PANTHER" id="PTHR48100:SF62">
    <property type="entry name" value="GLUCOSYL-3-PHOSPHOGLYCERATE PHOSPHATASE"/>
    <property type="match status" value="1"/>
</dbReference>
<dbReference type="Gene3D" id="3.40.50.1240">
    <property type="entry name" value="Phosphoglycerate mutase-like"/>
    <property type="match status" value="1"/>
</dbReference>
<keyword evidence="2" id="KW-1185">Reference proteome</keyword>
<dbReference type="CDD" id="cd07067">
    <property type="entry name" value="HP_PGM_like"/>
    <property type="match status" value="1"/>
</dbReference>
<name>A0A4Z0C086_9BURK</name>
<dbReference type="RefSeq" id="WP_135283224.1">
    <property type="nucleotide sequence ID" value="NZ_SMLL01000001.1"/>
</dbReference>
<dbReference type="PANTHER" id="PTHR48100">
    <property type="entry name" value="BROAD-SPECIFICITY PHOSPHATASE YOR283W-RELATED"/>
    <property type="match status" value="1"/>
</dbReference>
<gene>
    <name evidence="1" type="ORF">EZ242_00860</name>
</gene>
<dbReference type="InterPro" id="IPR029033">
    <property type="entry name" value="His_PPase_superfam"/>
</dbReference>
<dbReference type="GO" id="GO:0005737">
    <property type="term" value="C:cytoplasm"/>
    <property type="evidence" value="ECO:0007669"/>
    <property type="project" value="TreeGrafter"/>
</dbReference>
<evidence type="ECO:0000313" key="1">
    <source>
        <dbReference type="EMBL" id="TFZ04342.1"/>
    </source>
</evidence>
<dbReference type="OrthoDB" id="5296884at2"/>
<dbReference type="Pfam" id="PF00300">
    <property type="entry name" value="His_Phos_1"/>
    <property type="match status" value="1"/>
</dbReference>
<dbReference type="InterPro" id="IPR050275">
    <property type="entry name" value="PGM_Phosphatase"/>
</dbReference>
<protein>
    <submittedName>
        <fullName evidence="1">Histidine phosphatase family protein</fullName>
    </submittedName>
</protein>
<dbReference type="Proteomes" id="UP000297564">
    <property type="component" value="Unassembled WGS sequence"/>
</dbReference>
<dbReference type="GO" id="GO:0016791">
    <property type="term" value="F:phosphatase activity"/>
    <property type="evidence" value="ECO:0007669"/>
    <property type="project" value="TreeGrafter"/>
</dbReference>
<reference evidence="1 2" key="1">
    <citation type="submission" date="2019-03" db="EMBL/GenBank/DDBJ databases">
        <title>Ramlibacter rhizophilus CCTCC AB2015357, whole genome shotgun sequence.</title>
        <authorList>
            <person name="Zhang X."/>
            <person name="Feng G."/>
            <person name="Zhu H."/>
        </authorList>
    </citation>
    <scope>NUCLEOTIDE SEQUENCE [LARGE SCALE GENOMIC DNA]</scope>
    <source>
        <strain evidence="1 2">CCTCC AB2015357</strain>
    </source>
</reference>
<sequence length="205" mass="22223">MTRLLLLRHAAHDLAGRALAGRMEGLGLNAIGREQALRLADHFHGDDRIGIPQVLASSPQPRARETIAPLAARLGLPVSIAREFDEIDFGDWTGLAFEAVRQRDPEAWRRWCEQRSQARPPGGEAFEAVAARTRAGLERLRREHPDQSVLVVSHADVIKASIAGVLGLSLDRLECFDVACASLSVIELYEGGGRLVLLNATVAGG</sequence>
<dbReference type="EMBL" id="SMLL01000001">
    <property type="protein sequence ID" value="TFZ04342.1"/>
    <property type="molecule type" value="Genomic_DNA"/>
</dbReference>
<dbReference type="SMART" id="SM00855">
    <property type="entry name" value="PGAM"/>
    <property type="match status" value="1"/>
</dbReference>
<dbReference type="AlphaFoldDB" id="A0A4Z0C086"/>
<organism evidence="1 2">
    <name type="scientific">Ramlibacter rhizophilus</name>
    <dbReference type="NCBI Taxonomy" id="1781167"/>
    <lineage>
        <taxon>Bacteria</taxon>
        <taxon>Pseudomonadati</taxon>
        <taxon>Pseudomonadota</taxon>
        <taxon>Betaproteobacteria</taxon>
        <taxon>Burkholderiales</taxon>
        <taxon>Comamonadaceae</taxon>
        <taxon>Ramlibacter</taxon>
    </lineage>
</organism>
<accession>A0A4Z0C086</accession>